<dbReference type="RefSeq" id="WP_056970130.1">
    <property type="nucleotide sequence ID" value="NZ_CP044496.1"/>
</dbReference>
<dbReference type="InterPro" id="IPR003593">
    <property type="entry name" value="AAA+_ATPase"/>
</dbReference>
<dbReference type="SMART" id="SM00382">
    <property type="entry name" value="AAA"/>
    <property type="match status" value="1"/>
</dbReference>
<accession>A0A5P5ZG97</accession>
<evidence type="ECO:0000259" key="1">
    <source>
        <dbReference type="SMART" id="SM00382"/>
    </source>
</evidence>
<dbReference type="PANTHER" id="PTHR40396:SF1">
    <property type="entry name" value="ATPASE AAA-TYPE CORE DOMAIN-CONTAINING PROTEIN"/>
    <property type="match status" value="1"/>
</dbReference>
<dbReference type="GeneID" id="78211559"/>
<dbReference type="CDD" id="cd00267">
    <property type="entry name" value="ABC_ATPase"/>
    <property type="match status" value="1"/>
</dbReference>
<organism evidence="2 3">
    <name type="scientific">Lactobacillus acetotolerans</name>
    <dbReference type="NCBI Taxonomy" id="1600"/>
    <lineage>
        <taxon>Bacteria</taxon>
        <taxon>Bacillati</taxon>
        <taxon>Bacillota</taxon>
        <taxon>Bacilli</taxon>
        <taxon>Lactobacillales</taxon>
        <taxon>Lactobacillaceae</taxon>
        <taxon>Lactobacillus</taxon>
    </lineage>
</organism>
<evidence type="ECO:0000313" key="3">
    <source>
        <dbReference type="Proteomes" id="UP000325393"/>
    </source>
</evidence>
<dbReference type="PANTHER" id="PTHR40396">
    <property type="entry name" value="ATPASE-LIKE PROTEIN"/>
    <property type="match status" value="1"/>
</dbReference>
<dbReference type="Gene3D" id="3.40.50.300">
    <property type="entry name" value="P-loop containing nucleotide triphosphate hydrolases"/>
    <property type="match status" value="1"/>
</dbReference>
<sequence length="434" mass="49281">MLIEFKVKNFASFKNETILSAETGERLRKYKGINTFEDGPVSLLKNLLILGPNGSGKTELLNALRTMDRIVERGGTASVTDQLPYNPFAFDPDETKGDTGFSIIIQVANKIYNYSFKYNADEITYEKLSLLSGDKEKIYFERKLQRFVKLPKSLEGLSSKLRKNALFLFLAQQNNDQNSANVYRWFREDLIYVTSEPIGIPQYLLGLIKNNDLKNELVSFLEFADFNIIDLEVEKVPLTINPDMKDFADKMNLPMSVNSLQLFTEHKVYDSSGKVVGKQKMPILAESTGTAQVCLIALLIIWAQVHKNNKTIIMDEFDNSLHHELASALITIFNSAENNNQFILTTHDLQLLDNNLRTDQIYLLDKDFKGISDLKSIFDFNDSRNIGRSDLSLAKRYLKGRYGAMPVIDVDGLMDVLKSTYQKLNGDTNESNKA</sequence>
<gene>
    <name evidence="2" type="ORF">LA749_01040</name>
</gene>
<evidence type="ECO:0000313" key="2">
    <source>
        <dbReference type="EMBL" id="QFG50695.1"/>
    </source>
</evidence>
<dbReference type="AlphaFoldDB" id="A0A5P5ZG97"/>
<reference evidence="2 3" key="1">
    <citation type="submission" date="2019-09" db="EMBL/GenBank/DDBJ databases">
        <title>Genome sequencing of Lactobacillus acetotolerans.</title>
        <authorList>
            <person name="Kim K."/>
        </authorList>
    </citation>
    <scope>NUCLEOTIDE SEQUENCE [LARGE SCALE GENOMIC DNA]</scope>
    <source>
        <strain evidence="2 3">LA749</strain>
    </source>
</reference>
<proteinExistence type="predicted"/>
<dbReference type="Proteomes" id="UP000325393">
    <property type="component" value="Chromosome"/>
</dbReference>
<protein>
    <submittedName>
        <fullName evidence="2">AAA family ATPase</fullName>
    </submittedName>
</protein>
<dbReference type="Pfam" id="PF13304">
    <property type="entry name" value="AAA_21"/>
    <property type="match status" value="1"/>
</dbReference>
<name>A0A5P5ZG97_9LACO</name>
<dbReference type="GO" id="GO:0016887">
    <property type="term" value="F:ATP hydrolysis activity"/>
    <property type="evidence" value="ECO:0007669"/>
    <property type="project" value="InterPro"/>
</dbReference>
<dbReference type="GO" id="GO:0005524">
    <property type="term" value="F:ATP binding"/>
    <property type="evidence" value="ECO:0007669"/>
    <property type="project" value="InterPro"/>
</dbReference>
<dbReference type="InterPro" id="IPR027417">
    <property type="entry name" value="P-loop_NTPase"/>
</dbReference>
<dbReference type="InterPro" id="IPR003959">
    <property type="entry name" value="ATPase_AAA_core"/>
</dbReference>
<dbReference type="SUPFAM" id="SSF52540">
    <property type="entry name" value="P-loop containing nucleoside triphosphate hydrolases"/>
    <property type="match status" value="1"/>
</dbReference>
<dbReference type="EMBL" id="CP044496">
    <property type="protein sequence ID" value="QFG50695.1"/>
    <property type="molecule type" value="Genomic_DNA"/>
</dbReference>
<feature type="domain" description="AAA+ ATPase" evidence="1">
    <location>
        <begin position="43"/>
        <end position="367"/>
    </location>
</feature>